<evidence type="ECO:0000313" key="3">
    <source>
        <dbReference type="Proteomes" id="UP001605036"/>
    </source>
</evidence>
<evidence type="ECO:0000313" key="2">
    <source>
        <dbReference type="EMBL" id="KAL2621973.1"/>
    </source>
</evidence>
<proteinExistence type="predicted"/>
<dbReference type="AlphaFoldDB" id="A0ABD1Y5D0"/>
<sequence>MTLQSDKTMLFLRSVDPELQEKLELLLEDKEADERFSTNWKDVEDAVGLIAKHERRREKITIRRFAPKLAPTHVLVALVPIVQLGVLVAQVRPTTPKKDETALEEIMRGMRDLNIKLARLEEKASRDEVKPLVKQNRDQRCIWCDSLDHMHRECKEFADSLRQGVVFWKHGRIALRESCEQQKTNFNKGGMKKIVEDYLVAQVVTTVEVACYRIHECVEEESLISNHVESSDLWSSTLSLAKQRKTPR</sequence>
<evidence type="ECO:0000256" key="1">
    <source>
        <dbReference type="SAM" id="Coils"/>
    </source>
</evidence>
<comment type="caution">
    <text evidence="2">The sequence shown here is derived from an EMBL/GenBank/DDBJ whole genome shotgun (WGS) entry which is preliminary data.</text>
</comment>
<name>A0ABD1Y5D0_9MARC</name>
<organism evidence="2 3">
    <name type="scientific">Riccia fluitans</name>
    <dbReference type="NCBI Taxonomy" id="41844"/>
    <lineage>
        <taxon>Eukaryota</taxon>
        <taxon>Viridiplantae</taxon>
        <taxon>Streptophyta</taxon>
        <taxon>Embryophyta</taxon>
        <taxon>Marchantiophyta</taxon>
        <taxon>Marchantiopsida</taxon>
        <taxon>Marchantiidae</taxon>
        <taxon>Marchantiales</taxon>
        <taxon>Ricciaceae</taxon>
        <taxon>Riccia</taxon>
    </lineage>
</organism>
<protein>
    <submittedName>
        <fullName evidence="2">Uncharacterized protein</fullName>
    </submittedName>
</protein>
<keyword evidence="1" id="KW-0175">Coiled coil</keyword>
<dbReference type="Proteomes" id="UP001605036">
    <property type="component" value="Unassembled WGS sequence"/>
</dbReference>
<feature type="coiled-coil region" evidence="1">
    <location>
        <begin position="103"/>
        <end position="130"/>
    </location>
</feature>
<keyword evidence="3" id="KW-1185">Reference proteome</keyword>
<gene>
    <name evidence="2" type="ORF">R1flu_002178</name>
</gene>
<accession>A0ABD1Y5D0</accession>
<reference evidence="2 3" key="1">
    <citation type="submission" date="2024-09" db="EMBL/GenBank/DDBJ databases">
        <title>Chromosome-scale assembly of Riccia fluitans.</title>
        <authorList>
            <person name="Paukszto L."/>
            <person name="Sawicki J."/>
            <person name="Karawczyk K."/>
            <person name="Piernik-Szablinska J."/>
            <person name="Szczecinska M."/>
            <person name="Mazdziarz M."/>
        </authorList>
    </citation>
    <scope>NUCLEOTIDE SEQUENCE [LARGE SCALE GENOMIC DNA]</scope>
    <source>
        <strain evidence="2">Rf_01</strain>
        <tissue evidence="2">Aerial parts of the thallus</tissue>
    </source>
</reference>
<dbReference type="EMBL" id="JBHFFA010000006">
    <property type="protein sequence ID" value="KAL2621973.1"/>
    <property type="molecule type" value="Genomic_DNA"/>
</dbReference>